<organism evidence="2 3">
    <name type="scientific">Sphingopyxis witflariensis</name>
    <dbReference type="NCBI Taxonomy" id="173675"/>
    <lineage>
        <taxon>Bacteria</taxon>
        <taxon>Pseudomonadati</taxon>
        <taxon>Pseudomonadota</taxon>
        <taxon>Alphaproteobacteria</taxon>
        <taxon>Sphingomonadales</taxon>
        <taxon>Sphingomonadaceae</taxon>
        <taxon>Sphingopyxis</taxon>
    </lineage>
</organism>
<name>A0A246K529_9SPHN</name>
<feature type="compositionally biased region" description="Acidic residues" evidence="1">
    <location>
        <begin position="112"/>
        <end position="129"/>
    </location>
</feature>
<dbReference type="RefSeq" id="WP_088470893.1">
    <property type="nucleotide sequence ID" value="NZ_NISJ01000001.1"/>
</dbReference>
<dbReference type="OrthoDB" id="7450787at2"/>
<reference evidence="2 3" key="1">
    <citation type="journal article" date="2002" name="Int. J. Syst. Evol. Microbiol.">
        <title>Sphingopyxis witflariensis sp. nov., isolated from activated sludge.</title>
        <authorList>
            <person name="Kampfer P."/>
            <person name="Witzenberger R."/>
            <person name="Denner E.B."/>
            <person name="Busse H.J."/>
            <person name="Neef A."/>
        </authorList>
    </citation>
    <scope>NUCLEOTIDE SEQUENCE [LARGE SCALE GENOMIC DNA]</scope>
    <source>
        <strain evidence="2 3">DSM 14551</strain>
    </source>
</reference>
<evidence type="ECO:0000313" key="3">
    <source>
        <dbReference type="Proteomes" id="UP000197097"/>
    </source>
</evidence>
<dbReference type="Proteomes" id="UP000197097">
    <property type="component" value="Unassembled WGS sequence"/>
</dbReference>
<evidence type="ECO:0000313" key="2">
    <source>
        <dbReference type="EMBL" id="OWR01083.1"/>
    </source>
</evidence>
<sequence length="129" mass="14468">MNGSRTRLINAVRHSMLQRAQLQRKVGVARDAFKPAALVSRGKYRVGEAVDDAAHVVRQEFRDNRLPITIAAVAGVAWMFREPIKEYAPRISRKIQDMATAVVDRLRPTGDAEAEEAIEPMEEDNEAVQ</sequence>
<dbReference type="EMBL" id="NISJ01000001">
    <property type="protein sequence ID" value="OWR01083.1"/>
    <property type="molecule type" value="Genomic_DNA"/>
</dbReference>
<accession>A0A246K529</accession>
<protein>
    <submittedName>
        <fullName evidence="2">Uncharacterized protein</fullName>
    </submittedName>
</protein>
<proteinExistence type="predicted"/>
<evidence type="ECO:0000256" key="1">
    <source>
        <dbReference type="SAM" id="MobiDB-lite"/>
    </source>
</evidence>
<dbReference type="AlphaFoldDB" id="A0A246K529"/>
<feature type="region of interest" description="Disordered" evidence="1">
    <location>
        <begin position="109"/>
        <end position="129"/>
    </location>
</feature>
<keyword evidence="3" id="KW-1185">Reference proteome</keyword>
<gene>
    <name evidence="2" type="ORF">CDQ91_01240</name>
</gene>
<comment type="caution">
    <text evidence="2">The sequence shown here is derived from an EMBL/GenBank/DDBJ whole genome shotgun (WGS) entry which is preliminary data.</text>
</comment>